<dbReference type="AlphaFoldDB" id="A0A1C3KMG5"/>
<gene>
    <name evidence="1" type="primary">PowCR01_010008800</name>
    <name evidence="1" type="ORF">POWCR01_010008800</name>
</gene>
<reference evidence="1 2" key="1">
    <citation type="submission" date="2016-06" db="EMBL/GenBank/DDBJ databases">
        <authorList>
            <consortium name="Pathogen Informatics"/>
        </authorList>
    </citation>
    <scope>NUCLEOTIDE SEQUENCE [LARGE SCALE GENOMIC DNA]</scope>
    <source>
        <strain evidence="1">PowCR01</strain>
    </source>
</reference>
<dbReference type="Proteomes" id="UP000243200">
    <property type="component" value="Chromosome 1"/>
</dbReference>
<dbReference type="OrthoDB" id="371921at2759"/>
<sequence length="197" mass="23525">MEREKQSEIVLEHLKKKSDGYLKSSESFQEKLQKLHDLLLFINNNLQLKKNIFDLSSATCEEVYEFLTACIDDYLHRKKTDSFLSGQSDYLMHLKNFLSKLKILIKGQEENFHFTRVLNMLKNDIIERALDFLDKFKYDMCVQEIYNLIKLQMIDGNMKFSDIDIEKRRKLVNIFSYQNISDEKKFLYLDILNKALL</sequence>
<organism evidence="1 2">
    <name type="scientific">Plasmodium ovale</name>
    <name type="common">malaria parasite P. ovale</name>
    <dbReference type="NCBI Taxonomy" id="36330"/>
    <lineage>
        <taxon>Eukaryota</taxon>
        <taxon>Sar</taxon>
        <taxon>Alveolata</taxon>
        <taxon>Apicomplexa</taxon>
        <taxon>Aconoidasida</taxon>
        <taxon>Haemosporida</taxon>
        <taxon>Plasmodiidae</taxon>
        <taxon>Plasmodium</taxon>
        <taxon>Plasmodium (Plasmodium)</taxon>
    </lineage>
</organism>
<dbReference type="VEuPathDB" id="PlasmoDB:PocGH01_01013900"/>
<name>A0A1C3KMG5_PLAOA</name>
<dbReference type="EMBL" id="LT594505">
    <property type="protein sequence ID" value="SBT75131.1"/>
    <property type="molecule type" value="Genomic_DNA"/>
</dbReference>
<accession>A0A1C3KMG5</accession>
<protein>
    <submittedName>
        <fullName evidence="1">Uncharacterized protein</fullName>
    </submittedName>
</protein>
<evidence type="ECO:0000313" key="2">
    <source>
        <dbReference type="Proteomes" id="UP000243200"/>
    </source>
</evidence>
<evidence type="ECO:0000313" key="1">
    <source>
        <dbReference type="EMBL" id="SBT75131.1"/>
    </source>
</evidence>
<dbReference type="VEuPathDB" id="PlasmoDB:POWCR01_010008800"/>
<proteinExistence type="predicted"/>